<evidence type="ECO:0000256" key="1">
    <source>
        <dbReference type="SAM" id="Phobius"/>
    </source>
</evidence>
<protein>
    <submittedName>
        <fullName evidence="2">Uncharacterized protein</fullName>
    </submittedName>
</protein>
<proteinExistence type="predicted"/>
<keyword evidence="1" id="KW-1133">Transmembrane helix</keyword>
<keyword evidence="3" id="KW-1185">Reference proteome</keyword>
<accession>A0ABT1RXZ6</accession>
<dbReference type="EMBL" id="JANFZH010000011">
    <property type="protein sequence ID" value="MCQ4839559.1"/>
    <property type="molecule type" value="Genomic_DNA"/>
</dbReference>
<dbReference type="RefSeq" id="WP_066864491.1">
    <property type="nucleotide sequence ID" value="NZ_CABKVV010000014.1"/>
</dbReference>
<organism evidence="2 3">
    <name type="scientific">Neglectibacter timonensis</name>
    <dbReference type="NCBI Taxonomy" id="1776382"/>
    <lineage>
        <taxon>Bacteria</taxon>
        <taxon>Bacillati</taxon>
        <taxon>Bacillota</taxon>
        <taxon>Clostridia</taxon>
        <taxon>Eubacteriales</taxon>
        <taxon>Oscillospiraceae</taxon>
        <taxon>Neglectibacter</taxon>
    </lineage>
</organism>
<dbReference type="GeneID" id="90532576"/>
<gene>
    <name evidence="2" type="ORF">NE695_06455</name>
</gene>
<keyword evidence="1" id="KW-0812">Transmembrane</keyword>
<dbReference type="Proteomes" id="UP001524473">
    <property type="component" value="Unassembled WGS sequence"/>
</dbReference>
<evidence type="ECO:0000313" key="3">
    <source>
        <dbReference type="Proteomes" id="UP001524473"/>
    </source>
</evidence>
<feature type="transmembrane region" description="Helical" evidence="1">
    <location>
        <begin position="12"/>
        <end position="34"/>
    </location>
</feature>
<sequence length="70" mass="7719">MKMKNRENAFLKYWPWLLPAGAVIAAAGRLLGTFGMLPDFWMGFLEGSGCLLALLGAAMLIVSFAEKRKK</sequence>
<feature type="transmembrane region" description="Helical" evidence="1">
    <location>
        <begin position="40"/>
        <end position="65"/>
    </location>
</feature>
<reference evidence="2 3" key="1">
    <citation type="submission" date="2022-06" db="EMBL/GenBank/DDBJ databases">
        <title>Isolation of gut microbiota from human fecal samples.</title>
        <authorList>
            <person name="Pamer E.G."/>
            <person name="Barat B."/>
            <person name="Waligurski E."/>
            <person name="Medina S."/>
            <person name="Paddock L."/>
            <person name="Mostad J."/>
        </authorList>
    </citation>
    <scope>NUCLEOTIDE SEQUENCE [LARGE SCALE GENOMIC DNA]</scope>
    <source>
        <strain evidence="2 3">DFI.9.73</strain>
    </source>
</reference>
<keyword evidence="1" id="KW-0472">Membrane</keyword>
<comment type="caution">
    <text evidence="2">The sequence shown here is derived from an EMBL/GenBank/DDBJ whole genome shotgun (WGS) entry which is preliminary data.</text>
</comment>
<name>A0ABT1RXZ6_9FIRM</name>
<evidence type="ECO:0000313" key="2">
    <source>
        <dbReference type="EMBL" id="MCQ4839559.1"/>
    </source>
</evidence>